<sequence length="84" mass="9408">MTCSDNSLWEGSSKTGPHEGKKIKRLDLMLQPDYECSLKFSSACSVSRAKVTILINTFKNIAPFIPTYKIKFSAMQYGETKKPA</sequence>
<feature type="region of interest" description="Disordered" evidence="1">
    <location>
        <begin position="1"/>
        <end position="20"/>
    </location>
</feature>
<name>G2XRW7_BOTF4</name>
<dbReference type="Proteomes" id="UP000008177">
    <property type="component" value="Unplaced contigs"/>
</dbReference>
<accession>G2XRW7</accession>
<protein>
    <submittedName>
        <fullName evidence="2">Uncharacterized protein</fullName>
    </submittedName>
</protein>
<evidence type="ECO:0000313" key="3">
    <source>
        <dbReference type="Proteomes" id="UP000008177"/>
    </source>
</evidence>
<reference evidence="3" key="1">
    <citation type="journal article" date="2011" name="PLoS Genet.">
        <title>Genomic analysis of the necrotrophic fungal pathogens Sclerotinia sclerotiorum and Botrytis cinerea.</title>
        <authorList>
            <person name="Amselem J."/>
            <person name="Cuomo C.A."/>
            <person name="van Kan J.A."/>
            <person name="Viaud M."/>
            <person name="Benito E.P."/>
            <person name="Couloux A."/>
            <person name="Coutinho P.M."/>
            <person name="de Vries R.P."/>
            <person name="Dyer P.S."/>
            <person name="Fillinger S."/>
            <person name="Fournier E."/>
            <person name="Gout L."/>
            <person name="Hahn M."/>
            <person name="Kohn L."/>
            <person name="Lapalu N."/>
            <person name="Plummer K.M."/>
            <person name="Pradier J.M."/>
            <person name="Quevillon E."/>
            <person name="Sharon A."/>
            <person name="Simon A."/>
            <person name="ten Have A."/>
            <person name="Tudzynski B."/>
            <person name="Tudzynski P."/>
            <person name="Wincker P."/>
            <person name="Andrew M."/>
            <person name="Anthouard V."/>
            <person name="Beever R.E."/>
            <person name="Beffa R."/>
            <person name="Benoit I."/>
            <person name="Bouzid O."/>
            <person name="Brault B."/>
            <person name="Chen Z."/>
            <person name="Choquer M."/>
            <person name="Collemare J."/>
            <person name="Cotton P."/>
            <person name="Danchin E.G."/>
            <person name="Da Silva C."/>
            <person name="Gautier A."/>
            <person name="Giraud C."/>
            <person name="Giraud T."/>
            <person name="Gonzalez C."/>
            <person name="Grossetete S."/>
            <person name="Guldener U."/>
            <person name="Henrissat B."/>
            <person name="Howlett B.J."/>
            <person name="Kodira C."/>
            <person name="Kretschmer M."/>
            <person name="Lappartient A."/>
            <person name="Leroch M."/>
            <person name="Levis C."/>
            <person name="Mauceli E."/>
            <person name="Neuveglise C."/>
            <person name="Oeser B."/>
            <person name="Pearson M."/>
            <person name="Poulain J."/>
            <person name="Poussereau N."/>
            <person name="Quesneville H."/>
            <person name="Rascle C."/>
            <person name="Schumacher J."/>
            <person name="Segurens B."/>
            <person name="Sexton A."/>
            <person name="Silva E."/>
            <person name="Sirven C."/>
            <person name="Soanes D.M."/>
            <person name="Talbot N.J."/>
            <person name="Templeton M."/>
            <person name="Yandava C."/>
            <person name="Yarden O."/>
            <person name="Zeng Q."/>
            <person name="Rollins J.A."/>
            <person name="Lebrun M.H."/>
            <person name="Dickman M."/>
        </authorList>
    </citation>
    <scope>NUCLEOTIDE SEQUENCE [LARGE SCALE GENOMIC DNA]</scope>
    <source>
        <strain evidence="3">T4</strain>
    </source>
</reference>
<evidence type="ECO:0000313" key="2">
    <source>
        <dbReference type="EMBL" id="CCD33713.1"/>
    </source>
</evidence>
<dbReference type="AlphaFoldDB" id="G2XRW7"/>
<organism evidence="2 3">
    <name type="scientific">Botryotinia fuckeliana (strain T4)</name>
    <name type="common">Noble rot fungus</name>
    <name type="synonym">Botrytis cinerea</name>
    <dbReference type="NCBI Taxonomy" id="999810"/>
    <lineage>
        <taxon>Eukaryota</taxon>
        <taxon>Fungi</taxon>
        <taxon>Dikarya</taxon>
        <taxon>Ascomycota</taxon>
        <taxon>Pezizomycotina</taxon>
        <taxon>Leotiomycetes</taxon>
        <taxon>Helotiales</taxon>
        <taxon>Sclerotiniaceae</taxon>
        <taxon>Botrytis</taxon>
    </lineage>
</organism>
<dbReference type="HOGENOM" id="CLU_2527165_0_0_1"/>
<dbReference type="EMBL" id="FQ790259">
    <property type="protein sequence ID" value="CCD33713.1"/>
    <property type="molecule type" value="Genomic_DNA"/>
</dbReference>
<evidence type="ECO:0000256" key="1">
    <source>
        <dbReference type="SAM" id="MobiDB-lite"/>
    </source>
</evidence>
<proteinExistence type="predicted"/>
<feature type="compositionally biased region" description="Polar residues" evidence="1">
    <location>
        <begin position="1"/>
        <end position="15"/>
    </location>
</feature>
<dbReference type="InParanoid" id="G2XRW7"/>
<gene>
    <name evidence="2" type="ORF">BofuT4_uP065250.1</name>
</gene>